<dbReference type="Proteomes" id="UP000316030">
    <property type="component" value="Unassembled WGS sequence"/>
</dbReference>
<evidence type="ECO:0000259" key="11">
    <source>
        <dbReference type="Pfam" id="PF00316"/>
    </source>
</evidence>
<feature type="binding site" evidence="9">
    <location>
        <position position="83"/>
    </location>
    <ligand>
        <name>Mg(2+)</name>
        <dbReference type="ChEBI" id="CHEBI:18420"/>
        <label>1</label>
    </ligand>
</feature>
<evidence type="ECO:0000259" key="12">
    <source>
        <dbReference type="Pfam" id="PF18913"/>
    </source>
</evidence>
<keyword evidence="7 9" id="KW-0460">Magnesium</keyword>
<evidence type="ECO:0000256" key="10">
    <source>
        <dbReference type="RuleBase" id="RU000508"/>
    </source>
</evidence>
<proteinExistence type="inferred from homology"/>
<dbReference type="HAMAP" id="MF_01855">
    <property type="entry name" value="FBPase_class1"/>
    <property type="match status" value="1"/>
</dbReference>
<comment type="cofactor">
    <cofactor evidence="9">
        <name>Mg(2+)</name>
        <dbReference type="ChEBI" id="CHEBI:18420"/>
    </cofactor>
    <text evidence="9">Binds 2 magnesium ions per subunit.</text>
</comment>
<evidence type="ECO:0000256" key="2">
    <source>
        <dbReference type="ARBA" id="ARBA00005215"/>
    </source>
</evidence>
<dbReference type="Gene3D" id="3.40.190.80">
    <property type="match status" value="1"/>
</dbReference>
<accession>A0A521CBK5</accession>
<dbReference type="SUPFAM" id="SSF56655">
    <property type="entry name" value="Carbohydrate phosphatase"/>
    <property type="match status" value="1"/>
</dbReference>
<comment type="catalytic activity">
    <reaction evidence="1 9">
        <text>beta-D-fructose 1,6-bisphosphate + H2O = beta-D-fructose 6-phosphate + phosphate</text>
        <dbReference type="Rhea" id="RHEA:11064"/>
        <dbReference type="ChEBI" id="CHEBI:15377"/>
        <dbReference type="ChEBI" id="CHEBI:32966"/>
        <dbReference type="ChEBI" id="CHEBI:43474"/>
        <dbReference type="ChEBI" id="CHEBI:57634"/>
        <dbReference type="EC" id="3.1.3.11"/>
    </reaction>
</comment>
<dbReference type="PROSITE" id="PS00124">
    <property type="entry name" value="FBPASE"/>
    <property type="match status" value="1"/>
</dbReference>
<dbReference type="AlphaFoldDB" id="A0A521CBK5"/>
<feature type="binding site" evidence="9">
    <location>
        <position position="102"/>
    </location>
    <ligand>
        <name>Mg(2+)</name>
        <dbReference type="ChEBI" id="CHEBI:18420"/>
        <label>2</label>
    </ligand>
</feature>
<evidence type="ECO:0000256" key="6">
    <source>
        <dbReference type="ARBA" id="ARBA00022801"/>
    </source>
</evidence>
<evidence type="ECO:0000256" key="9">
    <source>
        <dbReference type="HAMAP-Rule" id="MF_01855"/>
    </source>
</evidence>
<dbReference type="PANTHER" id="PTHR11556">
    <property type="entry name" value="FRUCTOSE-1,6-BISPHOSPHATASE-RELATED"/>
    <property type="match status" value="1"/>
</dbReference>
<dbReference type="PANTHER" id="PTHR11556:SF35">
    <property type="entry name" value="SEDOHEPTULOSE-1,7-BISPHOSPHATASE, CHLOROPLASTIC"/>
    <property type="match status" value="1"/>
</dbReference>
<evidence type="ECO:0000313" key="13">
    <source>
        <dbReference type="EMBL" id="SMO56827.1"/>
    </source>
</evidence>
<dbReference type="Gene3D" id="3.30.540.10">
    <property type="entry name" value="Fructose-1,6-Bisphosphatase, subunit A, domain 1"/>
    <property type="match status" value="1"/>
</dbReference>
<evidence type="ECO:0000256" key="3">
    <source>
        <dbReference type="ARBA" id="ARBA00010941"/>
    </source>
</evidence>
<keyword evidence="8 9" id="KW-0119">Carbohydrate metabolism</keyword>
<evidence type="ECO:0000256" key="4">
    <source>
        <dbReference type="ARBA" id="ARBA00022490"/>
    </source>
</evidence>
<comment type="subunit">
    <text evidence="9">Homotetramer.</text>
</comment>
<dbReference type="RefSeq" id="WP_142492666.1">
    <property type="nucleotide sequence ID" value="NZ_FXTO01000006.1"/>
</dbReference>
<keyword evidence="5 9" id="KW-0479">Metal-binding</keyword>
<dbReference type="GO" id="GO:0030388">
    <property type="term" value="P:fructose 1,6-bisphosphate metabolic process"/>
    <property type="evidence" value="ECO:0007669"/>
    <property type="project" value="TreeGrafter"/>
</dbReference>
<keyword evidence="6 9" id="KW-0378">Hydrolase</keyword>
<dbReference type="PIRSF" id="PIRSF000904">
    <property type="entry name" value="FBPtase_SBPase"/>
    <property type="match status" value="1"/>
</dbReference>
<dbReference type="InterPro" id="IPR020548">
    <property type="entry name" value="Fructose_bisphosphatase_AS"/>
</dbReference>
<keyword evidence="4 9" id="KW-0963">Cytoplasm</keyword>
<dbReference type="FunFam" id="3.40.190.80:FF:000011">
    <property type="entry name" value="Fructose-1,6-bisphosphatase class 1"/>
    <property type="match status" value="1"/>
</dbReference>
<dbReference type="GO" id="GO:0005829">
    <property type="term" value="C:cytosol"/>
    <property type="evidence" value="ECO:0007669"/>
    <property type="project" value="TreeGrafter"/>
</dbReference>
<name>A0A521CBK5_9RHOB</name>
<gene>
    <name evidence="9" type="primary">fbp</name>
    <name evidence="13" type="ORF">SAMN06265173_10637</name>
</gene>
<dbReference type="PRINTS" id="PR00115">
    <property type="entry name" value="F16BPHPHTASE"/>
</dbReference>
<dbReference type="NCBIfam" id="NF006779">
    <property type="entry name" value="PRK09293.1-3"/>
    <property type="match status" value="1"/>
</dbReference>
<dbReference type="GO" id="GO:0005986">
    <property type="term" value="P:sucrose biosynthetic process"/>
    <property type="evidence" value="ECO:0007669"/>
    <property type="project" value="TreeGrafter"/>
</dbReference>
<comment type="similarity">
    <text evidence="3 9 10">Belongs to the FBPase class 1 family.</text>
</comment>
<evidence type="ECO:0000256" key="8">
    <source>
        <dbReference type="ARBA" id="ARBA00023277"/>
    </source>
</evidence>
<reference evidence="13 14" key="1">
    <citation type="submission" date="2017-05" db="EMBL/GenBank/DDBJ databases">
        <authorList>
            <person name="Varghese N."/>
            <person name="Submissions S."/>
        </authorList>
    </citation>
    <scope>NUCLEOTIDE SEQUENCE [LARGE SCALE GENOMIC DNA]</scope>
    <source>
        <strain evidence="13 14">DSM 29506</strain>
    </source>
</reference>
<dbReference type="OrthoDB" id="9806756at2"/>
<comment type="subcellular location">
    <subcellularLocation>
        <location evidence="9">Cytoplasm</location>
    </subcellularLocation>
</comment>
<feature type="domain" description="Fructose-1-6-bisphosphatase class 1 C-terminal" evidence="12">
    <location>
        <begin position="183"/>
        <end position="316"/>
    </location>
</feature>
<dbReference type="InterPro" id="IPR000146">
    <property type="entry name" value="FBPase_class-1"/>
</dbReference>
<dbReference type="GO" id="GO:0006000">
    <property type="term" value="P:fructose metabolic process"/>
    <property type="evidence" value="ECO:0007669"/>
    <property type="project" value="TreeGrafter"/>
</dbReference>
<feature type="binding site" evidence="9">
    <location>
        <position position="102"/>
    </location>
    <ligand>
        <name>Mg(2+)</name>
        <dbReference type="ChEBI" id="CHEBI:18420"/>
        <label>1</label>
    </ligand>
</feature>
<feature type="binding site" evidence="9">
    <location>
        <position position="105"/>
    </location>
    <ligand>
        <name>Mg(2+)</name>
        <dbReference type="ChEBI" id="CHEBI:18420"/>
        <label>2</label>
    </ligand>
</feature>
<dbReference type="CDD" id="cd00354">
    <property type="entry name" value="FBPase"/>
    <property type="match status" value="1"/>
</dbReference>
<feature type="domain" description="Fructose-1-6-bisphosphatase class I N-terminal" evidence="11">
    <location>
        <begin position="20"/>
        <end position="178"/>
    </location>
</feature>
<dbReference type="Pfam" id="PF18913">
    <property type="entry name" value="FBPase_C"/>
    <property type="match status" value="1"/>
</dbReference>
<dbReference type="GO" id="GO:0006002">
    <property type="term" value="P:fructose 6-phosphate metabolic process"/>
    <property type="evidence" value="ECO:0007669"/>
    <property type="project" value="TreeGrafter"/>
</dbReference>
<keyword evidence="14" id="KW-1185">Reference proteome</keyword>
<dbReference type="GO" id="GO:0006094">
    <property type="term" value="P:gluconeogenesis"/>
    <property type="evidence" value="ECO:0007669"/>
    <property type="project" value="UniProtKB-UniRule"/>
</dbReference>
<dbReference type="GO" id="GO:0042132">
    <property type="term" value="F:fructose 1,6-bisphosphate 1-phosphatase activity"/>
    <property type="evidence" value="ECO:0007669"/>
    <property type="project" value="UniProtKB-UniRule"/>
</dbReference>
<feature type="binding site" evidence="9">
    <location>
        <position position="193"/>
    </location>
    <ligand>
        <name>substrate</name>
    </ligand>
</feature>
<evidence type="ECO:0000256" key="1">
    <source>
        <dbReference type="ARBA" id="ARBA00001273"/>
    </source>
</evidence>
<comment type="caution">
    <text evidence="9">Lacks conserved residue(s) required for the propagation of feature annotation.</text>
</comment>
<organism evidence="13 14">
    <name type="scientific">Thalassovita litoralis</name>
    <dbReference type="NCBI Taxonomy" id="1010611"/>
    <lineage>
        <taxon>Bacteria</taxon>
        <taxon>Pseudomonadati</taxon>
        <taxon>Pseudomonadota</taxon>
        <taxon>Alphaproteobacteria</taxon>
        <taxon>Rhodobacterales</taxon>
        <taxon>Roseobacteraceae</taxon>
        <taxon>Thalassovita</taxon>
    </lineage>
</organism>
<dbReference type="Pfam" id="PF00316">
    <property type="entry name" value="FBPase"/>
    <property type="match status" value="1"/>
</dbReference>
<protein>
    <recommendedName>
        <fullName evidence="9">Fructose-1,6-bisphosphatase class 1</fullName>
        <shortName evidence="9">FBPase class 1</shortName>
        <ecNumber evidence="9">3.1.3.11</ecNumber>
    </recommendedName>
    <alternativeName>
        <fullName evidence="9">D-fructose-1,6-bisphosphate 1-phosphohydrolase class 1</fullName>
    </alternativeName>
</protein>
<dbReference type="EMBL" id="FXTO01000006">
    <property type="protein sequence ID" value="SMO56827.1"/>
    <property type="molecule type" value="Genomic_DNA"/>
</dbReference>
<dbReference type="InterPro" id="IPR044015">
    <property type="entry name" value="FBPase_C_dom"/>
</dbReference>
<evidence type="ECO:0000313" key="14">
    <source>
        <dbReference type="Proteomes" id="UP000316030"/>
    </source>
</evidence>
<feature type="binding site" evidence="9">
    <location>
        <position position="104"/>
    </location>
    <ligand>
        <name>Mg(2+)</name>
        <dbReference type="ChEBI" id="CHEBI:18420"/>
        <label>1</label>
    </ligand>
</feature>
<dbReference type="NCBIfam" id="NF006780">
    <property type="entry name" value="PRK09293.1-4"/>
    <property type="match status" value="1"/>
</dbReference>
<dbReference type="InterPro" id="IPR033391">
    <property type="entry name" value="FBPase_N"/>
</dbReference>
<sequence>MTSQTNVISNDLIPNDLFPVIDALCAVSIDVARVIAKGPLGQSLAHQVGENSDGDGQKALDVLADEMFAKALKSTEVRWYASEEQEDAVLLNAAGKYALAIDPLDGSSNIDVNVSIGTIFSIYETKDGAEESFLRPAKEQIAGGYIVYGPATALVVTFGNGTMQFVLNPESGKFELAEKAMTIPQTSKEFAINASNYRHWTKPVRAYIDDCLAGVEGPREVNFNMRWVGSLVAETHRILTRGGIFLYPSDGRKGYEKGRLRMVYECAPIAFVIEQAQGRATDGSDPILNQAAETLHGRCPLVFGSAEKVDRVAAYHDLPEEEVSALFGQRGLFRG</sequence>
<comment type="pathway">
    <text evidence="2">Carbohydrate biosynthesis; Calvin cycle.</text>
</comment>
<dbReference type="GO" id="GO:0000287">
    <property type="term" value="F:magnesium ion binding"/>
    <property type="evidence" value="ECO:0007669"/>
    <property type="project" value="UniProtKB-UniRule"/>
</dbReference>
<evidence type="ECO:0000256" key="5">
    <source>
        <dbReference type="ARBA" id="ARBA00022723"/>
    </source>
</evidence>
<feature type="binding site" evidence="9">
    <location>
        <begin position="105"/>
        <end position="108"/>
    </location>
    <ligand>
        <name>substrate</name>
    </ligand>
</feature>
<dbReference type="InterPro" id="IPR028343">
    <property type="entry name" value="FBPtase"/>
</dbReference>
<dbReference type="PIRSF" id="PIRSF500210">
    <property type="entry name" value="FBPtase"/>
    <property type="match status" value="1"/>
</dbReference>
<evidence type="ECO:0000256" key="7">
    <source>
        <dbReference type="ARBA" id="ARBA00022842"/>
    </source>
</evidence>
<feature type="binding site" evidence="9">
    <location>
        <position position="265"/>
    </location>
    <ligand>
        <name>Mg(2+)</name>
        <dbReference type="ChEBI" id="CHEBI:18420"/>
        <label>2</label>
    </ligand>
</feature>
<dbReference type="EC" id="3.1.3.11" evidence="9"/>